<evidence type="ECO:0000256" key="5">
    <source>
        <dbReference type="ARBA" id="ARBA00022729"/>
    </source>
</evidence>
<evidence type="ECO:0000256" key="4">
    <source>
        <dbReference type="ARBA" id="ARBA00022692"/>
    </source>
</evidence>
<keyword evidence="3" id="KW-1134">Transmembrane beta strand</keyword>
<evidence type="ECO:0000313" key="9">
    <source>
        <dbReference type="Proteomes" id="UP000220102"/>
    </source>
</evidence>
<reference evidence="8 9" key="1">
    <citation type="submission" date="2017-10" db="EMBL/GenBank/DDBJ databases">
        <title>Draft genome of Longibacter Salinarum.</title>
        <authorList>
            <person name="Goh K.M."/>
            <person name="Shamsir M.S."/>
            <person name="Lim S.W."/>
        </authorList>
    </citation>
    <scope>NUCLEOTIDE SEQUENCE [LARGE SCALE GENOMIC DNA]</scope>
    <source>
        <strain evidence="8 9">KCTC 52045</strain>
    </source>
</reference>
<evidence type="ECO:0000256" key="1">
    <source>
        <dbReference type="ARBA" id="ARBA00004571"/>
    </source>
</evidence>
<evidence type="ECO:0000313" key="8">
    <source>
        <dbReference type="EMBL" id="PEN14397.1"/>
    </source>
</evidence>
<evidence type="ECO:0000256" key="6">
    <source>
        <dbReference type="ARBA" id="ARBA00023136"/>
    </source>
</evidence>
<dbReference type="Pfam" id="PF03349">
    <property type="entry name" value="Toluene_X"/>
    <property type="match status" value="1"/>
</dbReference>
<sequence>MRVLRLQFVNTVNYLRIAAEAAFENVFFSANAAALKPYQRGRRRIRKRFRNVGPTRDLWSRQMSVETSCRSSVGTQIPRVTTASFDVTMVGKAPLTALHHSLLCLMQSPICGASRPSASAWVPPPRRVTRVGLGLLVALFIWFAAPAAQVQAQGFGVYEQGACAMARAGATVAQGCGDGSSLYFNPANIVDNEGLVISAGATMVAAGGDYTSGLTGNVSELQNDPIYVPHAFATYEINESTAAGLGVYVPYGLATEWRPTFEGAFEGYDSGVQSIYVQPTIAMSDGRLSIGGGPIVAISSVELNQRQDLSQQEASPGTYFSQLGVPHHTAFVDVKLEGHNAIGFGANIGATFDVNDQLSIATRFTTPVRVTFDGDATFTQIETGIVLPDGTGIDGILAQTQFAEGSGTLIDQSIETEITFPSQLIFGVSYDATADLTVLADYQWTRWSSLGAIPLDFEKDALDTTRELNYEDTHGVRLGAQYDVADNVEARAGFIYNTAAAPAATVTPLLPENDRTHYTVGLGYRPADSFEINAAYQYLGQADRAGRVRDVRPGENVDSLADLNEGLYSFDAHLVGLTLTVHL</sequence>
<keyword evidence="4" id="KW-0812">Transmembrane</keyword>
<evidence type="ECO:0000256" key="7">
    <source>
        <dbReference type="ARBA" id="ARBA00023237"/>
    </source>
</evidence>
<evidence type="ECO:0000256" key="3">
    <source>
        <dbReference type="ARBA" id="ARBA00022452"/>
    </source>
</evidence>
<comment type="subcellular location">
    <subcellularLocation>
        <location evidence="1">Cell outer membrane</location>
        <topology evidence="1">Multi-pass membrane protein</topology>
    </subcellularLocation>
</comment>
<dbReference type="PANTHER" id="PTHR35093">
    <property type="entry name" value="OUTER MEMBRANE PROTEIN NMB0088-RELATED"/>
    <property type="match status" value="1"/>
</dbReference>
<comment type="similarity">
    <text evidence="2">Belongs to the OmpP1/FadL family.</text>
</comment>
<dbReference type="GO" id="GO:0015483">
    <property type="term" value="F:long-chain fatty acid transporting porin activity"/>
    <property type="evidence" value="ECO:0007669"/>
    <property type="project" value="TreeGrafter"/>
</dbReference>
<proteinExistence type="inferred from homology"/>
<dbReference type="Gene3D" id="2.40.160.60">
    <property type="entry name" value="Outer membrane protein transport protein (OMPP1/FadL/TodX)"/>
    <property type="match status" value="1"/>
</dbReference>
<comment type="caution">
    <text evidence="8">The sequence shown here is derived from an EMBL/GenBank/DDBJ whole genome shotgun (WGS) entry which is preliminary data.</text>
</comment>
<dbReference type="InterPro" id="IPR005017">
    <property type="entry name" value="OMPP1/FadL/TodX"/>
</dbReference>
<dbReference type="AlphaFoldDB" id="A0A2A8D0R1"/>
<accession>A0A2A8D0R1</accession>
<name>A0A2A8D0R1_9BACT</name>
<gene>
    <name evidence="8" type="ORF">CRI94_05030</name>
</gene>
<keyword evidence="5" id="KW-0732">Signal</keyword>
<dbReference type="OrthoDB" id="9922at2"/>
<evidence type="ECO:0000256" key="2">
    <source>
        <dbReference type="ARBA" id="ARBA00008163"/>
    </source>
</evidence>
<dbReference type="Proteomes" id="UP000220102">
    <property type="component" value="Unassembled WGS sequence"/>
</dbReference>
<dbReference type="SUPFAM" id="SSF56935">
    <property type="entry name" value="Porins"/>
    <property type="match status" value="1"/>
</dbReference>
<keyword evidence="7" id="KW-0998">Cell outer membrane</keyword>
<keyword evidence="6" id="KW-0472">Membrane</keyword>
<dbReference type="GO" id="GO:0009279">
    <property type="term" value="C:cell outer membrane"/>
    <property type="evidence" value="ECO:0007669"/>
    <property type="project" value="UniProtKB-SubCell"/>
</dbReference>
<organism evidence="8 9">
    <name type="scientific">Longibacter salinarum</name>
    <dbReference type="NCBI Taxonomy" id="1850348"/>
    <lineage>
        <taxon>Bacteria</taxon>
        <taxon>Pseudomonadati</taxon>
        <taxon>Rhodothermota</taxon>
        <taxon>Rhodothermia</taxon>
        <taxon>Rhodothermales</taxon>
        <taxon>Salisaetaceae</taxon>
        <taxon>Longibacter</taxon>
    </lineage>
</organism>
<keyword evidence="9" id="KW-1185">Reference proteome</keyword>
<dbReference type="EMBL" id="PDEQ01000002">
    <property type="protein sequence ID" value="PEN14397.1"/>
    <property type="molecule type" value="Genomic_DNA"/>
</dbReference>
<protein>
    <submittedName>
        <fullName evidence="8">Long-chain fatty acid transporter</fullName>
    </submittedName>
</protein>
<dbReference type="PANTHER" id="PTHR35093:SF8">
    <property type="entry name" value="OUTER MEMBRANE PROTEIN NMB0088-RELATED"/>
    <property type="match status" value="1"/>
</dbReference>